<feature type="compositionally biased region" description="Basic residues" evidence="1">
    <location>
        <begin position="123"/>
        <end position="136"/>
    </location>
</feature>
<gene>
    <name evidence="2" type="ORF">B0A75_04725</name>
</gene>
<feature type="region of interest" description="Disordered" evidence="1">
    <location>
        <begin position="113"/>
        <end position="136"/>
    </location>
</feature>
<evidence type="ECO:0000313" key="2">
    <source>
        <dbReference type="EMBL" id="OXB01749.1"/>
    </source>
</evidence>
<dbReference type="EMBL" id="MUHA01000006">
    <property type="protein sequence ID" value="OXB01749.1"/>
    <property type="molecule type" value="Genomic_DNA"/>
</dbReference>
<organism evidence="2 3">
    <name type="scientific">Flavobacterium oncorhynchi</name>
    <dbReference type="NCBI Taxonomy" id="728056"/>
    <lineage>
        <taxon>Bacteria</taxon>
        <taxon>Pseudomonadati</taxon>
        <taxon>Bacteroidota</taxon>
        <taxon>Flavobacteriia</taxon>
        <taxon>Flavobacteriales</taxon>
        <taxon>Flavobacteriaceae</taxon>
        <taxon>Flavobacterium</taxon>
    </lineage>
</organism>
<keyword evidence="3" id="KW-1185">Reference proteome</keyword>
<comment type="caution">
    <text evidence="2">The sequence shown here is derived from an EMBL/GenBank/DDBJ whole genome shotgun (WGS) entry which is preliminary data.</text>
</comment>
<reference evidence="2 3" key="1">
    <citation type="submission" date="2016-11" db="EMBL/GenBank/DDBJ databases">
        <title>Whole genomes of Flavobacteriaceae.</title>
        <authorList>
            <person name="Stine C."/>
            <person name="Li C."/>
            <person name="Tadesse D."/>
        </authorList>
    </citation>
    <scope>NUCLEOTIDE SEQUENCE [LARGE SCALE GENOMIC DNA]</scope>
    <source>
        <strain evidence="2 3">CCUG 59446</strain>
    </source>
</reference>
<sequence>MMDSSTVELNGKTFVLKFGMKVFRLLGEKLNTPTLITTQQKVISVLGGMTDDMSFEQLKIINSLIVSAIEANPENIEIITEDELDDLYFTNTKEILNVMTIVMNDFAKSLPQPDKGVSVGKPKAQKKKVSGQTTKK</sequence>
<dbReference type="RefSeq" id="WP_089053142.1">
    <property type="nucleotide sequence ID" value="NZ_MUHA01000006.1"/>
</dbReference>
<name>A0A226I6T2_9FLAO</name>
<dbReference type="Proteomes" id="UP000198336">
    <property type="component" value="Unassembled WGS sequence"/>
</dbReference>
<accession>A0A226I6T2</accession>
<protein>
    <submittedName>
        <fullName evidence="2">Uncharacterized protein</fullName>
    </submittedName>
</protein>
<evidence type="ECO:0000313" key="3">
    <source>
        <dbReference type="Proteomes" id="UP000198336"/>
    </source>
</evidence>
<evidence type="ECO:0000256" key="1">
    <source>
        <dbReference type="SAM" id="MobiDB-lite"/>
    </source>
</evidence>
<proteinExistence type="predicted"/>
<dbReference type="AlphaFoldDB" id="A0A226I6T2"/>